<accession>A0A976IK35</accession>
<protein>
    <recommendedName>
        <fullName evidence="3">MIT domain-containing protein</fullName>
    </recommendedName>
</protein>
<dbReference type="KEGG" id="blac:94347843"/>
<proteinExistence type="predicted"/>
<dbReference type="EMBL" id="SHOA02000017">
    <property type="protein sequence ID" value="TDH73259.1"/>
    <property type="molecule type" value="Genomic_DNA"/>
</dbReference>
<evidence type="ECO:0000313" key="2">
    <source>
        <dbReference type="Proteomes" id="UP000294530"/>
    </source>
</evidence>
<reference evidence="1 2" key="1">
    <citation type="journal article" date="2021" name="Genome Biol.">
        <title>AFLAP: assembly-free linkage analysis pipeline using k-mers from genome sequencing data.</title>
        <authorList>
            <person name="Fletcher K."/>
            <person name="Zhang L."/>
            <person name="Gil J."/>
            <person name="Han R."/>
            <person name="Cavanaugh K."/>
            <person name="Michelmore R."/>
        </authorList>
    </citation>
    <scope>NUCLEOTIDE SEQUENCE [LARGE SCALE GENOMIC DNA]</scope>
    <source>
        <strain evidence="1 2">SF5</strain>
    </source>
</reference>
<dbReference type="InterPro" id="IPR036181">
    <property type="entry name" value="MIT_dom_sf"/>
</dbReference>
<dbReference type="SUPFAM" id="SSF116846">
    <property type="entry name" value="MIT domain"/>
    <property type="match status" value="1"/>
</dbReference>
<comment type="caution">
    <text evidence="1">The sequence shown here is derived from an EMBL/GenBank/DDBJ whole genome shotgun (WGS) entry which is preliminary data.</text>
</comment>
<keyword evidence="2" id="KW-1185">Reference proteome</keyword>
<dbReference type="AlphaFoldDB" id="A0A976IK35"/>
<dbReference type="Proteomes" id="UP000294530">
    <property type="component" value="Unassembled WGS sequence"/>
</dbReference>
<evidence type="ECO:0008006" key="3">
    <source>
        <dbReference type="Google" id="ProtNLM"/>
    </source>
</evidence>
<organism evidence="1 2">
    <name type="scientific">Bremia lactucae</name>
    <name type="common">Lettuce downy mildew</name>
    <dbReference type="NCBI Taxonomy" id="4779"/>
    <lineage>
        <taxon>Eukaryota</taxon>
        <taxon>Sar</taxon>
        <taxon>Stramenopiles</taxon>
        <taxon>Oomycota</taxon>
        <taxon>Peronosporomycetes</taxon>
        <taxon>Peronosporales</taxon>
        <taxon>Peronosporaceae</taxon>
        <taxon>Bremia</taxon>
    </lineage>
</organism>
<dbReference type="GeneID" id="94347843"/>
<name>A0A976IK35_BRELC</name>
<dbReference type="OrthoDB" id="122397at2759"/>
<gene>
    <name evidence="1" type="ORF">CCR75_004082</name>
</gene>
<evidence type="ECO:0000313" key="1">
    <source>
        <dbReference type="EMBL" id="TDH73259.1"/>
    </source>
</evidence>
<sequence length="206" mass="22986">MASRMDLEGRLRTLRVSKRSKPPITCLHMSKENTTSVLLPEISSSSDPTCLFSHGIDHEPVQRASPRAFGNFSEFMSHALLARSATTRTSARPVRSGEEDTLKLTAAEILGADYEEAVIVARYAIDHERKQMPHTAIDAYIRTGQMLIKIGRRQAAPYLQDIVKTKALAYLERAEELSEWTNNVLAADSGQKALASAYQRSQQNQR</sequence>
<dbReference type="RefSeq" id="XP_067822757.1">
    <property type="nucleotide sequence ID" value="XM_067962172.1"/>
</dbReference>
<dbReference type="Gene3D" id="1.20.58.80">
    <property type="entry name" value="Phosphotransferase system, lactose/cellobiose-type IIA subunit"/>
    <property type="match status" value="1"/>
</dbReference>